<accession>A0A158NBD4</accession>
<dbReference type="OrthoDB" id="5800423at2759"/>
<dbReference type="GO" id="GO:0005737">
    <property type="term" value="C:cytoplasm"/>
    <property type="evidence" value="ECO:0007669"/>
    <property type="project" value="UniProtKB-ARBA"/>
</dbReference>
<keyword evidence="4" id="KW-1185">Reference proteome</keyword>
<dbReference type="PANTHER" id="PTHR16442:SF1">
    <property type="entry name" value="RING FINGER PROTEIN 17"/>
    <property type="match status" value="1"/>
</dbReference>
<feature type="domain" description="Tudor" evidence="2">
    <location>
        <begin position="485"/>
        <end position="543"/>
    </location>
</feature>
<dbReference type="EMBL" id="ADTU01010889">
    <property type="status" value="NOT_ANNOTATED_CDS"/>
    <property type="molecule type" value="Genomic_DNA"/>
</dbReference>
<dbReference type="InterPro" id="IPR035437">
    <property type="entry name" value="SNase_OB-fold_sf"/>
</dbReference>
<name>A0A158NBD4_ATTCE</name>
<dbReference type="EMBL" id="ADTU01010892">
    <property type="status" value="NOT_ANNOTATED_CDS"/>
    <property type="molecule type" value="Genomic_DNA"/>
</dbReference>
<dbReference type="Gene3D" id="2.30.30.140">
    <property type="match status" value="5"/>
</dbReference>
<dbReference type="PANTHER" id="PTHR16442">
    <property type="entry name" value="RING FINGER PROTEIN 17"/>
    <property type="match status" value="1"/>
</dbReference>
<evidence type="ECO:0000313" key="3">
    <source>
        <dbReference type="EnsemblMetazoa" id="XP_012054842.1"/>
    </source>
</evidence>
<keyword evidence="1" id="KW-0175">Coiled coil</keyword>
<dbReference type="EMBL" id="ADTU01010890">
    <property type="status" value="NOT_ANNOTATED_CDS"/>
    <property type="molecule type" value="Genomic_DNA"/>
</dbReference>
<proteinExistence type="predicted"/>
<dbReference type="eggNOG" id="KOG2039">
    <property type="taxonomic scope" value="Eukaryota"/>
</dbReference>
<dbReference type="EMBL" id="ADTU01010891">
    <property type="status" value="NOT_ANNOTATED_CDS"/>
    <property type="molecule type" value="Genomic_DNA"/>
</dbReference>
<feature type="domain" description="Tudor" evidence="2">
    <location>
        <begin position="271"/>
        <end position="334"/>
    </location>
</feature>
<feature type="domain" description="Tudor" evidence="2">
    <location>
        <begin position="1023"/>
        <end position="1081"/>
    </location>
</feature>
<dbReference type="SUPFAM" id="SSF63748">
    <property type="entry name" value="Tudor/PWWP/MBT"/>
    <property type="match status" value="5"/>
</dbReference>
<feature type="domain" description="Tudor" evidence="2">
    <location>
        <begin position="721"/>
        <end position="780"/>
    </location>
</feature>
<dbReference type="FunCoup" id="A0A158NBD4">
    <property type="interactions" value="3"/>
</dbReference>
<evidence type="ECO:0000259" key="2">
    <source>
        <dbReference type="PROSITE" id="PS50304"/>
    </source>
</evidence>
<feature type="coiled-coil region" evidence="1">
    <location>
        <begin position="45"/>
        <end position="79"/>
    </location>
</feature>
<dbReference type="STRING" id="12957.A0A158NBD4"/>
<sequence length="1490" mass="172278">MTSERKIKSAFTSNTYKLENDTEAAVSQHFAYLHGILQNMEAKLINQLYEQGNHLKNNLENIELQLQSQEEKLKLTMQLASYAEQTFHKVDIRNAINILTEMSDLPCHLMYKDSGQNNKAKFTIDESIVEAIENHCTITVPSVSSYSLVRKEELPTNYIMSPLSKKPRTKILDSPQAKLEQAIMRPIIQSELQQKLDDSLMSTMSIEIEDKEEEILFLFQGISECKVEVTYVVNPSLFFVRKVAMKAKFLQLEKDLMTYGNDEENLNKPINIKQDDMCVVKQWKVNEWYRGCVNTVMINSDDETSYNVIYIDYGYEECNIAASRVQKIAEHLQTLPPQAIRCCLNGLKPKNLHWTNASTNDFMKLTSGVDCIMSIIKSTPDILHVDLRVNPKNSNMGPQSMCSTMKIMDYARLDTRKNLKNTLKTYIYNREELPLNKSTAVIIGWLESPDKIYVSKITRQNKFLKLKDELNEYYTKETSVKIIETLQKGVPCAIQLEDNTWQRGEIVEIINENQVRVFCVDWGCTLIQDRDALRMIPYEYTTFKAQAIKISLMYIMPESNGIWKQEAVISLLNLFSNTKSIMVNPRKKTDDGYSGLMYSNNVNVSRQLKITGVVNDYVMSNKFKNKSQKKLQSAVKNNVSLLEKSDDNTVKNCCISYNMENDKSMKEETPKDPFKVEVYIQRVITPDCIYVAQMEHEQENEKLMLKMQKFYDKYHSEPRNNWSEGALCTVYSAKDKSYFRAKILKIKSSTEVLVYFCDMGIEETVTMKDIQVLHSQFAEEMTYCFKVKLAGILPCGGSSTWPSLSCITLSEIIQNNAYCKFYITKPVHEEFSDDVIPVELWVRQSKIPGPLAPTKIEINSINRMLVDKGVALPIKDYFANADSILAEEFKQQLEISHWVPNEENVKWLDKDPTKDELDITTTSCKPWQDRSKIKLELNGLISSATMTKHKVCDSTNREGSVKFSDWLPPIEITEEVFHAITTYVDVKCMVYLHSKKYNADLLNYIETELQNYCKKIKTNKEKQWKEGEICIAQYHHNQKWYRGRIVSNLGNVVKVEFVDYGNVEECKIEHVTDDIRLGHIPIQCTKCVISGLRPASPNGKWKLIDLDRIHALLVDQECKVSILQRQPTNLIISITLLRPWKCDLLLYISNHMDMDIKIERKSWNDSDNSENEDFNSTITLNTTRDIVIEETISDYEKLCIPDISKKSSNTNIDDITLNENVISGNLVIEITKTELLDKLENKRMISDIESISSIDMNIISSTPQPSEDEDYMISYKRLIIPQDTKYIELILCCNRDPITSLAQLAENNDDIFSDELHEYYLQYESVMSEMQTNHQPLIESFAKNTPCIAKFTDNMWYRCIIINSEKILNTQYIKISLYYVDFGNHEYIQLHTTDILSKNYDLRVPKEEWLELPAIAIKCTFWGLNFVSNDIDLLASKLDEIYNEAVVARVKKIIEGNHIVVEVYKDKTCTELFYADLIKEGLYQFNFTED</sequence>
<dbReference type="CDD" id="cd20379">
    <property type="entry name" value="Tudor_dTUD-like"/>
    <property type="match status" value="1"/>
</dbReference>
<dbReference type="InterPro" id="IPR002999">
    <property type="entry name" value="Tudor"/>
</dbReference>
<dbReference type="PROSITE" id="PS50304">
    <property type="entry name" value="TUDOR"/>
    <property type="match status" value="5"/>
</dbReference>
<dbReference type="Pfam" id="PF00567">
    <property type="entry name" value="TUDOR"/>
    <property type="match status" value="5"/>
</dbReference>
<dbReference type="Proteomes" id="UP000005205">
    <property type="component" value="Unassembled WGS sequence"/>
</dbReference>
<dbReference type="SMART" id="SM00333">
    <property type="entry name" value="TUDOR"/>
    <property type="match status" value="5"/>
</dbReference>
<reference evidence="3" key="2">
    <citation type="submission" date="2016-04" db="UniProtKB">
        <authorList>
            <consortium name="EnsemblMetazoa"/>
        </authorList>
    </citation>
    <scope>IDENTIFICATION</scope>
</reference>
<evidence type="ECO:0000256" key="1">
    <source>
        <dbReference type="SAM" id="Coils"/>
    </source>
</evidence>
<dbReference type="EnsemblMetazoa" id="XM_012199452.1">
    <property type="protein sequence ID" value="XP_012054842.1"/>
    <property type="gene ID" value="LOC105617916"/>
</dbReference>
<dbReference type="KEGG" id="acep:105617916"/>
<feature type="domain" description="Tudor" evidence="2">
    <location>
        <begin position="1340"/>
        <end position="1403"/>
    </location>
</feature>
<protein>
    <recommendedName>
        <fullName evidence="2">Tudor domain-containing protein</fullName>
    </recommendedName>
</protein>
<evidence type="ECO:0000313" key="4">
    <source>
        <dbReference type="Proteomes" id="UP000005205"/>
    </source>
</evidence>
<dbReference type="InParanoid" id="A0A158NBD4"/>
<dbReference type="EMBL" id="ADTU01010893">
    <property type="status" value="NOT_ANNOTATED_CDS"/>
    <property type="molecule type" value="Genomic_DNA"/>
</dbReference>
<dbReference type="Gene3D" id="2.40.50.90">
    <property type="match status" value="3"/>
</dbReference>
<reference evidence="4" key="1">
    <citation type="journal article" date="2011" name="PLoS Genet.">
        <title>The genome sequence of the leaf-cutter ant Atta cephalotes reveals insights into its obligate symbiotic lifestyle.</title>
        <authorList>
            <person name="Suen G."/>
            <person name="Teiling C."/>
            <person name="Li L."/>
            <person name="Holt C."/>
            <person name="Abouheif E."/>
            <person name="Bornberg-Bauer E."/>
            <person name="Bouffard P."/>
            <person name="Caldera E.J."/>
            <person name="Cash E."/>
            <person name="Cavanaugh A."/>
            <person name="Denas O."/>
            <person name="Elhaik E."/>
            <person name="Fave M.J."/>
            <person name="Gadau J."/>
            <person name="Gibson J.D."/>
            <person name="Graur D."/>
            <person name="Grubbs K.J."/>
            <person name="Hagen D.E."/>
            <person name="Harkins T.T."/>
            <person name="Helmkampf M."/>
            <person name="Hu H."/>
            <person name="Johnson B.R."/>
            <person name="Kim J."/>
            <person name="Marsh S.E."/>
            <person name="Moeller J.A."/>
            <person name="Munoz-Torres M.C."/>
            <person name="Murphy M.C."/>
            <person name="Naughton M.C."/>
            <person name="Nigam S."/>
            <person name="Overson R."/>
            <person name="Rajakumar R."/>
            <person name="Reese J.T."/>
            <person name="Scott J.J."/>
            <person name="Smith C.R."/>
            <person name="Tao S."/>
            <person name="Tsutsui N.D."/>
            <person name="Viljakainen L."/>
            <person name="Wissler L."/>
            <person name="Yandell M.D."/>
            <person name="Zimmer F."/>
            <person name="Taylor J."/>
            <person name="Slater S.C."/>
            <person name="Clifton S.W."/>
            <person name="Warren W.C."/>
            <person name="Elsik C.G."/>
            <person name="Smith C.D."/>
            <person name="Weinstock G.M."/>
            <person name="Gerardo N.M."/>
            <person name="Currie C.R."/>
        </authorList>
    </citation>
    <scope>NUCLEOTIDE SEQUENCE [LARGE SCALE GENOMIC DNA]</scope>
</reference>
<organism evidence="3 4">
    <name type="scientific">Atta cephalotes</name>
    <name type="common">Leafcutter ant</name>
    <dbReference type="NCBI Taxonomy" id="12957"/>
    <lineage>
        <taxon>Eukaryota</taxon>
        <taxon>Metazoa</taxon>
        <taxon>Ecdysozoa</taxon>
        <taxon>Arthropoda</taxon>
        <taxon>Hexapoda</taxon>
        <taxon>Insecta</taxon>
        <taxon>Pterygota</taxon>
        <taxon>Neoptera</taxon>
        <taxon>Endopterygota</taxon>
        <taxon>Hymenoptera</taxon>
        <taxon>Apocrita</taxon>
        <taxon>Aculeata</taxon>
        <taxon>Formicoidea</taxon>
        <taxon>Formicidae</taxon>
        <taxon>Myrmicinae</taxon>
        <taxon>Atta</taxon>
    </lineage>
</organism>
<gene>
    <name evidence="3" type="primary">105617916</name>
</gene>